<protein>
    <submittedName>
        <fullName evidence="3">Uncharacterized protein</fullName>
    </submittedName>
</protein>
<accession>A0ABN6DEH6</accession>
<reference evidence="3 4" key="1">
    <citation type="journal article" date="2021" name="Microbiol. Spectr.">
        <title>A Single Bacterium Capable of Oxidation and Reduction of Iron at Circumneutral pH.</title>
        <authorList>
            <person name="Kato S."/>
            <person name="Ohkuma M."/>
        </authorList>
    </citation>
    <scope>NUCLEOTIDE SEQUENCE [LARGE SCALE GENOMIC DNA]</scope>
    <source>
        <strain evidence="3 4">MIZ03</strain>
    </source>
</reference>
<gene>
    <name evidence="3" type="ORF">MIZ03_4171</name>
</gene>
<evidence type="ECO:0000256" key="2">
    <source>
        <dbReference type="SAM" id="Phobius"/>
    </source>
</evidence>
<sequence>MFHGVCNFLIGVGFQLIAVGLSIGLRRCWTFGRFNPPLSPPPLSTPAGAERGANSHIWPTL</sequence>
<keyword evidence="2" id="KW-1133">Transmembrane helix</keyword>
<keyword evidence="2" id="KW-0812">Transmembrane</keyword>
<evidence type="ECO:0000256" key="1">
    <source>
        <dbReference type="SAM" id="MobiDB-lite"/>
    </source>
</evidence>
<evidence type="ECO:0000313" key="4">
    <source>
        <dbReference type="Proteomes" id="UP000824366"/>
    </source>
</evidence>
<feature type="transmembrane region" description="Helical" evidence="2">
    <location>
        <begin position="6"/>
        <end position="25"/>
    </location>
</feature>
<dbReference type="Proteomes" id="UP000824366">
    <property type="component" value="Chromosome"/>
</dbReference>
<keyword evidence="2" id="KW-0472">Membrane</keyword>
<name>A0ABN6DEH6_9BURK</name>
<evidence type="ECO:0000313" key="3">
    <source>
        <dbReference type="EMBL" id="BCO29256.1"/>
    </source>
</evidence>
<proteinExistence type="predicted"/>
<organism evidence="3 4">
    <name type="scientific">Rhodoferax lithotrophicus</name>
    <dbReference type="NCBI Taxonomy" id="2798804"/>
    <lineage>
        <taxon>Bacteria</taxon>
        <taxon>Pseudomonadati</taxon>
        <taxon>Pseudomonadota</taxon>
        <taxon>Betaproteobacteria</taxon>
        <taxon>Burkholderiales</taxon>
        <taxon>Comamonadaceae</taxon>
        <taxon>Rhodoferax</taxon>
    </lineage>
</organism>
<dbReference type="EMBL" id="AP024238">
    <property type="protein sequence ID" value="BCO29256.1"/>
    <property type="molecule type" value="Genomic_DNA"/>
</dbReference>
<keyword evidence="4" id="KW-1185">Reference proteome</keyword>
<feature type="region of interest" description="Disordered" evidence="1">
    <location>
        <begin position="38"/>
        <end position="61"/>
    </location>
</feature>